<gene>
    <name evidence="3" type="ORF">BHV79_10895</name>
</gene>
<keyword evidence="1" id="KW-0472">Membrane</keyword>
<accession>A0A1Q6I000</accession>
<name>A0A1Q6I000_BACUN</name>
<comment type="caution">
    <text evidence="3">The sequence shown here is derived from an EMBL/GenBank/DDBJ whole genome shotgun (WGS) entry which is preliminary data.</text>
</comment>
<evidence type="ECO:0000313" key="3">
    <source>
        <dbReference type="EMBL" id="OKZ32188.1"/>
    </source>
</evidence>
<reference evidence="3 4" key="1">
    <citation type="journal article" date="2016" name="Nat. Biotechnol.">
        <title>Measurement of bacterial replication rates in microbial communities.</title>
        <authorList>
            <person name="Brown C.T."/>
            <person name="Olm M.R."/>
            <person name="Thomas B.C."/>
            <person name="Banfield J.F."/>
        </authorList>
    </citation>
    <scope>NUCLEOTIDE SEQUENCE [LARGE SCALE GENOMIC DNA]</scope>
    <source>
        <strain evidence="3">45_41</strain>
    </source>
</reference>
<evidence type="ECO:0000256" key="1">
    <source>
        <dbReference type="SAM" id="Phobius"/>
    </source>
</evidence>
<dbReference type="InterPro" id="IPR008984">
    <property type="entry name" value="SMAD_FHA_dom_sf"/>
</dbReference>
<dbReference type="AlphaFoldDB" id="A0A1Q6I000"/>
<keyword evidence="1" id="KW-1133">Transmembrane helix</keyword>
<feature type="transmembrane region" description="Helical" evidence="1">
    <location>
        <begin position="118"/>
        <end position="138"/>
    </location>
</feature>
<dbReference type="InterPro" id="IPR000253">
    <property type="entry name" value="FHA_dom"/>
</dbReference>
<keyword evidence="1" id="KW-0812">Transmembrane</keyword>
<dbReference type="Proteomes" id="UP000186549">
    <property type="component" value="Unassembled WGS sequence"/>
</dbReference>
<evidence type="ECO:0000313" key="4">
    <source>
        <dbReference type="Proteomes" id="UP000186549"/>
    </source>
</evidence>
<feature type="domain" description="FHA" evidence="2">
    <location>
        <begin position="5"/>
        <end position="53"/>
    </location>
</feature>
<evidence type="ECO:0000259" key="2">
    <source>
        <dbReference type="PROSITE" id="PS50006"/>
    </source>
</evidence>
<dbReference type="SMART" id="SM00240">
    <property type="entry name" value="FHA"/>
    <property type="match status" value="1"/>
</dbReference>
<dbReference type="EMBL" id="MNQU01000235">
    <property type="protein sequence ID" value="OKZ32188.1"/>
    <property type="molecule type" value="Genomic_DNA"/>
</dbReference>
<feature type="transmembrane region" description="Helical" evidence="1">
    <location>
        <begin position="150"/>
        <end position="167"/>
    </location>
</feature>
<dbReference type="SUPFAM" id="SSF49879">
    <property type="entry name" value="SMAD/FHA domain"/>
    <property type="match status" value="1"/>
</dbReference>
<dbReference type="CDD" id="cd00060">
    <property type="entry name" value="FHA"/>
    <property type="match status" value="1"/>
</dbReference>
<sequence>MRPYITIGRSSRCDIIVPDERVSREHARLYVSGNAYVFENLGKNGSVINGRLLSGGKTGIAPGTEVLLSGRIPIPWAQIYTLLPLKGSAPYAGGTVYEPAGHVEPAYNDSYSQRGIEAGWAILAFLLPIAGWIMYFIWKDDTPRRASQAAAIAWVAFFINLILIISAR</sequence>
<dbReference type="PROSITE" id="PS50006">
    <property type="entry name" value="FHA_DOMAIN"/>
    <property type="match status" value="1"/>
</dbReference>
<organism evidence="3 4">
    <name type="scientific">Bacteroides uniformis</name>
    <dbReference type="NCBI Taxonomy" id="820"/>
    <lineage>
        <taxon>Bacteria</taxon>
        <taxon>Pseudomonadati</taxon>
        <taxon>Bacteroidota</taxon>
        <taxon>Bacteroidia</taxon>
        <taxon>Bacteroidales</taxon>
        <taxon>Bacteroidaceae</taxon>
        <taxon>Bacteroides</taxon>
    </lineage>
</organism>
<dbReference type="Gene3D" id="2.60.200.20">
    <property type="match status" value="1"/>
</dbReference>
<dbReference type="Pfam" id="PF00498">
    <property type="entry name" value="FHA"/>
    <property type="match status" value="1"/>
</dbReference>
<protein>
    <recommendedName>
        <fullName evidence="2">FHA domain-containing protein</fullName>
    </recommendedName>
</protein>
<proteinExistence type="predicted"/>